<dbReference type="InterPro" id="IPR013658">
    <property type="entry name" value="SGL"/>
</dbReference>
<keyword evidence="3" id="KW-1185">Reference proteome</keyword>
<feature type="domain" description="SMP-30/Gluconolactonase/LRE-like region" evidence="1">
    <location>
        <begin position="139"/>
        <end position="324"/>
    </location>
</feature>
<dbReference type="Gene3D" id="2.120.10.30">
    <property type="entry name" value="TolB, C-terminal domain"/>
    <property type="match status" value="1"/>
</dbReference>
<evidence type="ECO:0000259" key="1">
    <source>
        <dbReference type="Pfam" id="PF08450"/>
    </source>
</evidence>
<protein>
    <recommendedName>
        <fullName evidence="1">SMP-30/Gluconolactonase/LRE-like region domain-containing protein</fullName>
    </recommendedName>
</protein>
<name>A0A1L9SXE1_9EURO</name>
<reference evidence="3" key="1">
    <citation type="journal article" date="2017" name="Genome Biol.">
        <title>Comparative genomics reveals high biological diversity and specific adaptations in the industrially and medically important fungal genus Aspergillus.</title>
        <authorList>
            <person name="de Vries R.P."/>
            <person name="Riley R."/>
            <person name="Wiebenga A."/>
            <person name="Aguilar-Osorio G."/>
            <person name="Amillis S."/>
            <person name="Uchima C.A."/>
            <person name="Anderluh G."/>
            <person name="Asadollahi M."/>
            <person name="Askin M."/>
            <person name="Barry K."/>
            <person name="Battaglia E."/>
            <person name="Bayram O."/>
            <person name="Benocci T."/>
            <person name="Braus-Stromeyer S.A."/>
            <person name="Caldana C."/>
            <person name="Canovas D."/>
            <person name="Cerqueira G.C."/>
            <person name="Chen F."/>
            <person name="Chen W."/>
            <person name="Choi C."/>
            <person name="Clum A."/>
            <person name="Dos Santos R.A."/>
            <person name="Damasio A.R."/>
            <person name="Diallinas G."/>
            <person name="Emri T."/>
            <person name="Fekete E."/>
            <person name="Flipphi M."/>
            <person name="Freyberg S."/>
            <person name="Gallo A."/>
            <person name="Gournas C."/>
            <person name="Habgood R."/>
            <person name="Hainaut M."/>
            <person name="Harispe M.L."/>
            <person name="Henrissat B."/>
            <person name="Hilden K.S."/>
            <person name="Hope R."/>
            <person name="Hossain A."/>
            <person name="Karabika E."/>
            <person name="Karaffa L."/>
            <person name="Karanyi Z."/>
            <person name="Krasevec N."/>
            <person name="Kuo A."/>
            <person name="Kusch H."/>
            <person name="LaButti K."/>
            <person name="Lagendijk E.L."/>
            <person name="Lapidus A."/>
            <person name="Levasseur A."/>
            <person name="Lindquist E."/>
            <person name="Lipzen A."/>
            <person name="Logrieco A.F."/>
            <person name="MacCabe A."/>
            <person name="Maekelae M.R."/>
            <person name="Malavazi I."/>
            <person name="Melin P."/>
            <person name="Meyer V."/>
            <person name="Mielnichuk N."/>
            <person name="Miskei M."/>
            <person name="Molnar A.P."/>
            <person name="Mule G."/>
            <person name="Ngan C.Y."/>
            <person name="Orejas M."/>
            <person name="Orosz E."/>
            <person name="Ouedraogo J.P."/>
            <person name="Overkamp K.M."/>
            <person name="Park H.-S."/>
            <person name="Perrone G."/>
            <person name="Piumi F."/>
            <person name="Punt P.J."/>
            <person name="Ram A.F."/>
            <person name="Ramon A."/>
            <person name="Rauscher S."/>
            <person name="Record E."/>
            <person name="Riano-Pachon D.M."/>
            <person name="Robert V."/>
            <person name="Roehrig J."/>
            <person name="Ruller R."/>
            <person name="Salamov A."/>
            <person name="Salih N.S."/>
            <person name="Samson R.A."/>
            <person name="Sandor E."/>
            <person name="Sanguinetti M."/>
            <person name="Schuetze T."/>
            <person name="Sepcic K."/>
            <person name="Shelest E."/>
            <person name="Sherlock G."/>
            <person name="Sophianopoulou V."/>
            <person name="Squina F.M."/>
            <person name="Sun H."/>
            <person name="Susca A."/>
            <person name="Todd R.B."/>
            <person name="Tsang A."/>
            <person name="Unkles S.E."/>
            <person name="van de Wiele N."/>
            <person name="van Rossen-Uffink D."/>
            <person name="Oliveira J.V."/>
            <person name="Vesth T.C."/>
            <person name="Visser J."/>
            <person name="Yu J.-H."/>
            <person name="Zhou M."/>
            <person name="Andersen M.R."/>
            <person name="Archer D.B."/>
            <person name="Baker S.E."/>
            <person name="Benoit I."/>
            <person name="Brakhage A.A."/>
            <person name="Braus G.H."/>
            <person name="Fischer R."/>
            <person name="Frisvad J.C."/>
            <person name="Goldman G.H."/>
            <person name="Houbraken J."/>
            <person name="Oakley B."/>
            <person name="Pocsi I."/>
            <person name="Scazzocchio C."/>
            <person name="Seiboth B."/>
            <person name="vanKuyk P.A."/>
            <person name="Wortman J."/>
            <person name="Dyer P.S."/>
            <person name="Grigoriev I.V."/>
        </authorList>
    </citation>
    <scope>NUCLEOTIDE SEQUENCE [LARGE SCALE GENOMIC DNA]</scope>
    <source>
        <strain evidence="3">CBS 506.65</strain>
    </source>
</reference>
<dbReference type="EMBL" id="KV878336">
    <property type="protein sequence ID" value="OJJ51819.1"/>
    <property type="molecule type" value="Genomic_DNA"/>
</dbReference>
<proteinExistence type="predicted"/>
<gene>
    <name evidence="2" type="ORF">ASPZODRAFT_127950</name>
</gene>
<dbReference type="PANTHER" id="PTHR47064:SF2">
    <property type="entry name" value="SMP-30_GLUCONOLACTONASE_LRE-LIKE REGION DOMAIN-CONTAINING PROTEIN-RELATED"/>
    <property type="match status" value="1"/>
</dbReference>
<organism evidence="2 3">
    <name type="scientific">Penicilliopsis zonata CBS 506.65</name>
    <dbReference type="NCBI Taxonomy" id="1073090"/>
    <lineage>
        <taxon>Eukaryota</taxon>
        <taxon>Fungi</taxon>
        <taxon>Dikarya</taxon>
        <taxon>Ascomycota</taxon>
        <taxon>Pezizomycotina</taxon>
        <taxon>Eurotiomycetes</taxon>
        <taxon>Eurotiomycetidae</taxon>
        <taxon>Eurotiales</taxon>
        <taxon>Aspergillaceae</taxon>
        <taxon>Penicilliopsis</taxon>
    </lineage>
</organism>
<dbReference type="Pfam" id="PF08450">
    <property type="entry name" value="SGL"/>
    <property type="match status" value="1"/>
</dbReference>
<accession>A0A1L9SXE1</accession>
<sequence length="352" mass="38569">MAKLYTQQKMPFDKVEVTLLAQSDTADFHEACIYHHPTRSVFVTSNQLQNAPGVATPATANKHVKLFRIYDDGRQEAQEQSVKVEEVTFDGCHSAMLNGGVNDGDEHILLCAQGSTDPSDLSGIIRLPIPTEASAVPSKASVVVDSFYGVPFNSVNDVIVHPEDQSIWFTDPPYGFHQGIRSPPQLPPQVYRFNPHTHSIRALADGFSRPNGLCFSPDRKTLYVTDTGAISGASNTGPDFTRPSSIYAFDIVYPEQKGESHPEPFLVNRRLFAYAAGRFPDGIKCDTDGNVYSGCGDGIQIWNPYGVLLASIPVENGVANFCFGEGGVIYACNETRFYRISLGEVRGDLLRI</sequence>
<dbReference type="InterPro" id="IPR011042">
    <property type="entry name" value="6-blade_b-propeller_TolB-like"/>
</dbReference>
<dbReference type="AlphaFoldDB" id="A0A1L9SXE1"/>
<evidence type="ECO:0000313" key="2">
    <source>
        <dbReference type="EMBL" id="OJJ51819.1"/>
    </source>
</evidence>
<dbReference type="OrthoDB" id="423498at2759"/>
<dbReference type="STRING" id="1073090.A0A1L9SXE1"/>
<dbReference type="RefSeq" id="XP_022586329.1">
    <property type="nucleotide sequence ID" value="XM_022721879.1"/>
</dbReference>
<dbReference type="SUPFAM" id="SSF63829">
    <property type="entry name" value="Calcium-dependent phosphotriesterase"/>
    <property type="match status" value="1"/>
</dbReference>
<dbReference type="InterPro" id="IPR052988">
    <property type="entry name" value="Oryzine_lactonohydrolase"/>
</dbReference>
<dbReference type="PANTHER" id="PTHR47064">
    <property type="entry name" value="PUTATIVE (AFU_ORTHOLOGUE AFUA_1G08990)-RELATED"/>
    <property type="match status" value="1"/>
</dbReference>
<dbReference type="GeneID" id="34608344"/>
<dbReference type="VEuPathDB" id="FungiDB:ASPZODRAFT_127950"/>
<evidence type="ECO:0000313" key="3">
    <source>
        <dbReference type="Proteomes" id="UP000184188"/>
    </source>
</evidence>
<dbReference type="Proteomes" id="UP000184188">
    <property type="component" value="Unassembled WGS sequence"/>
</dbReference>